<organism evidence="1 2">
    <name type="scientific">Xylaria bambusicola</name>
    <dbReference type="NCBI Taxonomy" id="326684"/>
    <lineage>
        <taxon>Eukaryota</taxon>
        <taxon>Fungi</taxon>
        <taxon>Dikarya</taxon>
        <taxon>Ascomycota</taxon>
        <taxon>Pezizomycotina</taxon>
        <taxon>Sordariomycetes</taxon>
        <taxon>Xylariomycetidae</taxon>
        <taxon>Xylariales</taxon>
        <taxon>Xylariaceae</taxon>
        <taxon>Xylaria</taxon>
    </lineage>
</organism>
<accession>A0AAN7Z2B8</accession>
<dbReference type="Pfam" id="PF11885">
    <property type="entry name" value="DUF3405"/>
    <property type="match status" value="1"/>
</dbReference>
<proteinExistence type="predicted"/>
<name>A0AAN7Z2B8_9PEZI</name>
<gene>
    <name evidence="1" type="ORF">RRF57_000234</name>
</gene>
<comment type="caution">
    <text evidence="1">The sequence shown here is derived from an EMBL/GenBank/DDBJ whole genome shotgun (WGS) entry which is preliminary data.</text>
</comment>
<evidence type="ECO:0000313" key="2">
    <source>
        <dbReference type="Proteomes" id="UP001305414"/>
    </source>
</evidence>
<dbReference type="PANTHER" id="PTHR36205:SF3">
    <property type="entry name" value="MAJOR FACILITATOR SUPERFAMILY TRANSPORTER"/>
    <property type="match status" value="1"/>
</dbReference>
<keyword evidence="2" id="KW-1185">Reference proteome</keyword>
<reference evidence="1 2" key="1">
    <citation type="submission" date="2023-10" db="EMBL/GenBank/DDBJ databases">
        <title>Draft genome sequence of Xylaria bambusicola isolate GMP-LS, the root and basal stem rot pathogen of sugarcane in Indonesia.</title>
        <authorList>
            <person name="Selvaraj P."/>
            <person name="Muralishankar V."/>
            <person name="Muruganantham S."/>
            <person name="Sp S."/>
            <person name="Haryani S."/>
            <person name="Lau K.J.X."/>
            <person name="Naqvi N.I."/>
        </authorList>
    </citation>
    <scope>NUCLEOTIDE SEQUENCE [LARGE SCALE GENOMIC DNA]</scope>
    <source>
        <strain evidence="1">GMP-LS</strain>
    </source>
</reference>
<evidence type="ECO:0000313" key="1">
    <source>
        <dbReference type="EMBL" id="KAK5624518.1"/>
    </source>
</evidence>
<dbReference type="PANTHER" id="PTHR36205">
    <property type="entry name" value="CHROMOSOME 19, WHOLE GENOME SHOTGUN SEQUENCE"/>
    <property type="match status" value="1"/>
</dbReference>
<sequence length="157" mass="18217">MDLHYIGHYYEFLNGASNWAAKQPRKYMWERNSLFWMPEFCSLVENETIKEGKTSVWGPVPFPAGTYGVLSLLNDMKPPVTVEEDNYEWGVGEAADLITFDPIFDPAKTKWVFRDDVTGYDTKVATPPRRASIVTAARLSRRLLNTMHEETWRVHRE</sequence>
<dbReference type="Proteomes" id="UP001305414">
    <property type="component" value="Unassembled WGS sequence"/>
</dbReference>
<dbReference type="AlphaFoldDB" id="A0AAN7Z2B8"/>
<dbReference type="EMBL" id="JAWHQM010000001">
    <property type="protein sequence ID" value="KAK5624518.1"/>
    <property type="molecule type" value="Genomic_DNA"/>
</dbReference>
<protein>
    <submittedName>
        <fullName evidence="1">Uncharacterized protein</fullName>
    </submittedName>
</protein>
<dbReference type="InterPro" id="IPR021822">
    <property type="entry name" value="DUF3405"/>
</dbReference>